<gene>
    <name evidence="3" type="ORF">S01H4_13337</name>
</gene>
<protein>
    <recommendedName>
        <fullName evidence="2">DNA primase DnaB-helicase binding domain-containing protein</fullName>
    </recommendedName>
</protein>
<dbReference type="Pfam" id="PF10410">
    <property type="entry name" value="DnaB_bind"/>
    <property type="match status" value="1"/>
</dbReference>
<dbReference type="GO" id="GO:0016779">
    <property type="term" value="F:nucleotidyltransferase activity"/>
    <property type="evidence" value="ECO:0007669"/>
    <property type="project" value="InterPro"/>
</dbReference>
<dbReference type="InterPro" id="IPR019475">
    <property type="entry name" value="DNA_primase_DnaB-bd"/>
</dbReference>
<feature type="compositionally biased region" description="Basic and acidic residues" evidence="1">
    <location>
        <begin position="11"/>
        <end position="20"/>
    </location>
</feature>
<name>X0Z2S6_9ZZZZ</name>
<proteinExistence type="predicted"/>
<comment type="caution">
    <text evidence="3">The sequence shown here is derived from an EMBL/GenBank/DDBJ whole genome shotgun (WGS) entry which is preliminary data.</text>
</comment>
<sequence length="234" mass="27559">MISISRPPLSRFDKENPEEKKEISKILLPVIKRIPNKIVQSHWTQKLARELKVKTEDIEEELKKAKLETSFLDGFEPKSVSLPQKSRKQKIEERLLSLIFQKPELRQLITEDDLSLLSVQSSVLISKFKKFFQNEKDLENFQTRFSEFQRNLSKEELDFISPLILKAEIEEECLDVEPCQEVQICLKEVRRFRVKGELSEVSQQIKESEEAKDSQKTNILIKKFNELTKKLINK</sequence>
<reference evidence="3" key="1">
    <citation type="journal article" date="2014" name="Front. Microbiol.">
        <title>High frequency of phylogenetically diverse reductive dehalogenase-homologous genes in deep subseafloor sedimentary metagenomes.</title>
        <authorList>
            <person name="Kawai M."/>
            <person name="Futagami T."/>
            <person name="Toyoda A."/>
            <person name="Takaki Y."/>
            <person name="Nishi S."/>
            <person name="Hori S."/>
            <person name="Arai W."/>
            <person name="Tsubouchi T."/>
            <person name="Morono Y."/>
            <person name="Uchiyama I."/>
            <person name="Ito T."/>
            <person name="Fujiyama A."/>
            <person name="Inagaki F."/>
            <person name="Takami H."/>
        </authorList>
    </citation>
    <scope>NUCLEOTIDE SEQUENCE</scope>
    <source>
        <strain evidence="3">Expedition CK06-06</strain>
    </source>
</reference>
<dbReference type="AlphaFoldDB" id="X0Z2S6"/>
<feature type="domain" description="DNA primase DnaB-helicase binding" evidence="2">
    <location>
        <begin position="10"/>
        <end position="53"/>
    </location>
</feature>
<feature type="region of interest" description="Disordered" evidence="1">
    <location>
        <begin position="1"/>
        <end position="20"/>
    </location>
</feature>
<organism evidence="3">
    <name type="scientific">marine sediment metagenome</name>
    <dbReference type="NCBI Taxonomy" id="412755"/>
    <lineage>
        <taxon>unclassified sequences</taxon>
        <taxon>metagenomes</taxon>
        <taxon>ecological metagenomes</taxon>
    </lineage>
</organism>
<evidence type="ECO:0000313" key="3">
    <source>
        <dbReference type="EMBL" id="GAG54768.1"/>
    </source>
</evidence>
<dbReference type="EMBL" id="BART01005879">
    <property type="protein sequence ID" value="GAG54768.1"/>
    <property type="molecule type" value="Genomic_DNA"/>
</dbReference>
<evidence type="ECO:0000256" key="1">
    <source>
        <dbReference type="SAM" id="MobiDB-lite"/>
    </source>
</evidence>
<evidence type="ECO:0000259" key="2">
    <source>
        <dbReference type="Pfam" id="PF10410"/>
    </source>
</evidence>
<accession>X0Z2S6</accession>